<reference evidence="8 9" key="1">
    <citation type="journal article" date="2019" name="PLoS Pathog.">
        <title>Genome sequence of the bovine parasite Schistosoma bovis Tanzania.</title>
        <authorList>
            <person name="Oey H."/>
            <person name="Zakrzewski M."/>
            <person name="Gobert G."/>
            <person name="Gravermann K."/>
            <person name="Stoye J."/>
            <person name="Jones M."/>
            <person name="Mcmanus D."/>
            <person name="Krause L."/>
        </authorList>
    </citation>
    <scope>NUCLEOTIDE SEQUENCE [LARGE SCALE GENOMIC DNA]</scope>
    <source>
        <strain evidence="8 9">TAN1997</strain>
    </source>
</reference>
<proteinExistence type="predicted"/>
<evidence type="ECO:0000256" key="3">
    <source>
        <dbReference type="ARBA" id="ARBA00022737"/>
    </source>
</evidence>
<evidence type="ECO:0000256" key="6">
    <source>
        <dbReference type="SAM" id="SignalP"/>
    </source>
</evidence>
<dbReference type="GO" id="GO:0007154">
    <property type="term" value="P:cell communication"/>
    <property type="evidence" value="ECO:0007669"/>
    <property type="project" value="InterPro"/>
</dbReference>
<feature type="signal peptide" evidence="6">
    <location>
        <begin position="1"/>
        <end position="22"/>
    </location>
</feature>
<feature type="chain" id="PRO_5019143031" description="EGF-like domain-containing protein" evidence="6">
    <location>
        <begin position="23"/>
        <end position="429"/>
    </location>
</feature>
<dbReference type="CDD" id="cd00054">
    <property type="entry name" value="EGF_CA"/>
    <property type="match status" value="1"/>
</dbReference>
<dbReference type="Gene3D" id="2.10.25.140">
    <property type="match status" value="1"/>
</dbReference>
<dbReference type="EMBL" id="QMKO01003039">
    <property type="protein sequence ID" value="RTG81996.1"/>
    <property type="molecule type" value="Genomic_DNA"/>
</dbReference>
<evidence type="ECO:0000256" key="4">
    <source>
        <dbReference type="ARBA" id="ARBA00023157"/>
    </source>
</evidence>
<dbReference type="GO" id="GO:0016020">
    <property type="term" value="C:membrane"/>
    <property type="evidence" value="ECO:0007669"/>
    <property type="project" value="InterPro"/>
</dbReference>
<dbReference type="InterPro" id="IPR000152">
    <property type="entry name" value="EGF-type_Asp/Asn_hydroxyl_site"/>
</dbReference>
<dbReference type="PROSITE" id="PS00010">
    <property type="entry name" value="ASX_HYDROXYL"/>
    <property type="match status" value="1"/>
</dbReference>
<dbReference type="Proteomes" id="UP000290809">
    <property type="component" value="Unassembled WGS sequence"/>
</dbReference>
<evidence type="ECO:0000256" key="2">
    <source>
        <dbReference type="ARBA" id="ARBA00022536"/>
    </source>
</evidence>
<gene>
    <name evidence="8" type="ORF">DC041_0011323</name>
</gene>
<dbReference type="AlphaFoldDB" id="A0A430Q2T6"/>
<sequence>MDIGHLVSLVILLSFIFENASQVDGYATLFLKFVNITVIKIRGSFHFLDYLESNRGCNILDMRTPKSSLMNQNSISFGDLIDYIPNPLSRIIDKLPSKLYLKIEVWDADYSFSDLDDHLTTFEDNAYMYTVYPFEIGGSSLLSSYRYHKISRNITQDYINMYVAVWAVCNRGSYGSDCSVNCVPQKRVRHYGCDISTGAKVCIPGWFGDECNKVDHCGILTPCGPMGTCTNTHVGYTCSCKHNFTGPHCSEPPNQCSPLQDFCQNGFCLLKYLDEGNRSLSNPIPYCACIPGFTGKCSKVLFTTKSTTSNLSKEPTILCNQTPPTPQRSITKLTFIPRYNIPIQSEKYQSTIYDEIPDCFLHEKTQLTTNIPISKSQLSIYEPYSQLEYDTLDMTIETKYTNHHEIINNNDYIDNQIYKITYQNSKNLK</sequence>
<protein>
    <recommendedName>
        <fullName evidence="7">EGF-like domain-containing protein</fullName>
    </recommendedName>
</protein>
<evidence type="ECO:0000313" key="9">
    <source>
        <dbReference type="Proteomes" id="UP000290809"/>
    </source>
</evidence>
<keyword evidence="9" id="KW-1185">Reference proteome</keyword>
<keyword evidence="3" id="KW-0677">Repeat</keyword>
<dbReference type="Gene3D" id="2.10.25.10">
    <property type="entry name" value="Laminin"/>
    <property type="match status" value="1"/>
</dbReference>
<dbReference type="PANTHER" id="PTHR24033:SF151">
    <property type="entry name" value="NOTCH 2"/>
    <property type="match status" value="1"/>
</dbReference>
<dbReference type="GO" id="GO:0005509">
    <property type="term" value="F:calcium ion binding"/>
    <property type="evidence" value="ECO:0007669"/>
    <property type="project" value="InterPro"/>
</dbReference>
<comment type="caution">
    <text evidence="8">The sequence shown here is derived from an EMBL/GenBank/DDBJ whole genome shotgun (WGS) entry which is preliminary data.</text>
</comment>
<dbReference type="STRING" id="6184.A0A430Q2T6"/>
<dbReference type="PANTHER" id="PTHR24033">
    <property type="entry name" value="EGF-LIKE DOMAIN-CONTAINING PROTEIN"/>
    <property type="match status" value="1"/>
</dbReference>
<dbReference type="Pfam" id="PF01414">
    <property type="entry name" value="DSL"/>
    <property type="match status" value="1"/>
</dbReference>
<evidence type="ECO:0000256" key="5">
    <source>
        <dbReference type="PROSITE-ProRule" id="PRU00076"/>
    </source>
</evidence>
<dbReference type="SUPFAM" id="SSF57184">
    <property type="entry name" value="Growth factor receptor domain"/>
    <property type="match status" value="1"/>
</dbReference>
<keyword evidence="6" id="KW-0732">Signal</keyword>
<dbReference type="InterPro" id="IPR051830">
    <property type="entry name" value="NOTCH_homolog"/>
</dbReference>
<accession>A0A430Q2T6</accession>
<feature type="disulfide bond" evidence="5">
    <location>
        <begin position="240"/>
        <end position="249"/>
    </location>
</feature>
<dbReference type="InterPro" id="IPR001881">
    <property type="entry name" value="EGF-like_Ca-bd_dom"/>
</dbReference>
<keyword evidence="1" id="KW-0217">Developmental protein</keyword>
<feature type="domain" description="EGF-like" evidence="7">
    <location>
        <begin position="213"/>
        <end position="250"/>
    </location>
</feature>
<evidence type="ECO:0000256" key="1">
    <source>
        <dbReference type="ARBA" id="ARBA00022473"/>
    </source>
</evidence>
<keyword evidence="2 5" id="KW-0245">EGF-like domain</keyword>
<dbReference type="InterPro" id="IPR009030">
    <property type="entry name" value="Growth_fac_rcpt_cys_sf"/>
</dbReference>
<dbReference type="PROSITE" id="PS00022">
    <property type="entry name" value="EGF_1"/>
    <property type="match status" value="1"/>
</dbReference>
<dbReference type="SMART" id="SM00051">
    <property type="entry name" value="DSL"/>
    <property type="match status" value="1"/>
</dbReference>
<dbReference type="InterPro" id="IPR001774">
    <property type="entry name" value="DSL"/>
</dbReference>
<comment type="caution">
    <text evidence="5">Lacks conserved residue(s) required for the propagation of feature annotation.</text>
</comment>
<dbReference type="InterPro" id="IPR000742">
    <property type="entry name" value="EGF"/>
</dbReference>
<name>A0A430Q2T6_SCHBO</name>
<dbReference type="PROSITE" id="PS50026">
    <property type="entry name" value="EGF_3"/>
    <property type="match status" value="1"/>
</dbReference>
<evidence type="ECO:0000259" key="7">
    <source>
        <dbReference type="PROSITE" id="PS50026"/>
    </source>
</evidence>
<keyword evidence="4 5" id="KW-1015">Disulfide bond</keyword>
<evidence type="ECO:0000313" key="8">
    <source>
        <dbReference type="EMBL" id="RTG81996.1"/>
    </source>
</evidence>
<organism evidence="8 9">
    <name type="scientific">Schistosoma bovis</name>
    <name type="common">Blood fluke</name>
    <dbReference type="NCBI Taxonomy" id="6184"/>
    <lineage>
        <taxon>Eukaryota</taxon>
        <taxon>Metazoa</taxon>
        <taxon>Spiralia</taxon>
        <taxon>Lophotrochozoa</taxon>
        <taxon>Platyhelminthes</taxon>
        <taxon>Trematoda</taxon>
        <taxon>Digenea</taxon>
        <taxon>Strigeidida</taxon>
        <taxon>Schistosomatoidea</taxon>
        <taxon>Schistosomatidae</taxon>
        <taxon>Schistosoma</taxon>
    </lineage>
</organism>
<dbReference type="SMART" id="SM00179">
    <property type="entry name" value="EGF_CA"/>
    <property type="match status" value="1"/>
</dbReference>
<dbReference type="SMART" id="SM00181">
    <property type="entry name" value="EGF"/>
    <property type="match status" value="2"/>
</dbReference>